<name>A0ABW2TRP5_9PSEU</name>
<reference evidence="2" key="1">
    <citation type="journal article" date="2019" name="Int. J. Syst. Evol. Microbiol.">
        <title>The Global Catalogue of Microorganisms (GCM) 10K type strain sequencing project: providing services to taxonomists for standard genome sequencing and annotation.</title>
        <authorList>
            <consortium name="The Broad Institute Genomics Platform"/>
            <consortium name="The Broad Institute Genome Sequencing Center for Infectious Disease"/>
            <person name="Wu L."/>
            <person name="Ma J."/>
        </authorList>
    </citation>
    <scope>NUCLEOTIDE SEQUENCE [LARGE SCALE GENOMIC DNA]</scope>
    <source>
        <strain evidence="2">JCM 17695</strain>
    </source>
</reference>
<keyword evidence="2" id="KW-1185">Reference proteome</keyword>
<sequence length="55" mass="5638">MTSPGMAPSNAVTASAWTAFTTPNPTSAVTAEPINPTHVLICAAVVRKGRGRSSR</sequence>
<gene>
    <name evidence="1" type="ORF">ACFQV2_20760</name>
</gene>
<protein>
    <recommendedName>
        <fullName evidence="3">PEP-CTERM protein-sorting domain-containing protein</fullName>
    </recommendedName>
</protein>
<accession>A0ABW2TRP5</accession>
<dbReference type="EMBL" id="JBHTEY010000004">
    <property type="protein sequence ID" value="MFC7615572.1"/>
    <property type="molecule type" value="Genomic_DNA"/>
</dbReference>
<comment type="caution">
    <text evidence="1">The sequence shown here is derived from an EMBL/GenBank/DDBJ whole genome shotgun (WGS) entry which is preliminary data.</text>
</comment>
<evidence type="ECO:0008006" key="3">
    <source>
        <dbReference type="Google" id="ProtNLM"/>
    </source>
</evidence>
<proteinExistence type="predicted"/>
<organism evidence="1 2">
    <name type="scientific">Actinokineospora soli</name>
    <dbReference type="NCBI Taxonomy" id="1048753"/>
    <lineage>
        <taxon>Bacteria</taxon>
        <taxon>Bacillati</taxon>
        <taxon>Actinomycetota</taxon>
        <taxon>Actinomycetes</taxon>
        <taxon>Pseudonocardiales</taxon>
        <taxon>Pseudonocardiaceae</taxon>
        <taxon>Actinokineospora</taxon>
    </lineage>
</organism>
<evidence type="ECO:0000313" key="2">
    <source>
        <dbReference type="Proteomes" id="UP001596512"/>
    </source>
</evidence>
<dbReference type="Proteomes" id="UP001596512">
    <property type="component" value="Unassembled WGS sequence"/>
</dbReference>
<evidence type="ECO:0000313" key="1">
    <source>
        <dbReference type="EMBL" id="MFC7615572.1"/>
    </source>
</evidence>